<gene>
    <name evidence="3" type="primary">SPAG8</name>
</gene>
<dbReference type="GO" id="GO:0005737">
    <property type="term" value="C:cytoplasm"/>
    <property type="evidence" value="ECO:0007669"/>
    <property type="project" value="TreeGrafter"/>
</dbReference>
<feature type="compositionally biased region" description="Polar residues" evidence="1">
    <location>
        <begin position="44"/>
        <end position="53"/>
    </location>
</feature>
<organism evidence="2 3">
    <name type="scientific">Phascolarctos cinereus</name>
    <name type="common">Koala</name>
    <dbReference type="NCBI Taxonomy" id="38626"/>
    <lineage>
        <taxon>Eukaryota</taxon>
        <taxon>Metazoa</taxon>
        <taxon>Chordata</taxon>
        <taxon>Craniata</taxon>
        <taxon>Vertebrata</taxon>
        <taxon>Euteleostomi</taxon>
        <taxon>Mammalia</taxon>
        <taxon>Metatheria</taxon>
        <taxon>Diprotodontia</taxon>
        <taxon>Phascolarctidae</taxon>
        <taxon>Phascolarctos</taxon>
    </lineage>
</organism>
<dbReference type="InParanoid" id="A0A6P5JNE3"/>
<feature type="region of interest" description="Disordered" evidence="1">
    <location>
        <begin position="172"/>
        <end position="193"/>
    </location>
</feature>
<feature type="compositionally biased region" description="Basic and acidic residues" evidence="1">
    <location>
        <begin position="229"/>
        <end position="239"/>
    </location>
</feature>
<accession>A0A6P5JNE3</accession>
<feature type="region of interest" description="Disordered" evidence="1">
    <location>
        <begin position="1"/>
        <end position="63"/>
    </location>
</feature>
<evidence type="ECO:0000256" key="1">
    <source>
        <dbReference type="SAM" id="MobiDB-lite"/>
    </source>
</evidence>
<dbReference type="PANTHER" id="PTHR15510:SF5">
    <property type="entry name" value="SPERM-ASSOCIATED ANTIGEN 8"/>
    <property type="match status" value="1"/>
</dbReference>
<keyword evidence="2" id="KW-1185">Reference proteome</keyword>
<dbReference type="GO" id="GO:0045944">
    <property type="term" value="P:positive regulation of transcription by RNA polymerase II"/>
    <property type="evidence" value="ECO:0007669"/>
    <property type="project" value="TreeGrafter"/>
</dbReference>
<evidence type="ECO:0000313" key="2">
    <source>
        <dbReference type="Proteomes" id="UP000515140"/>
    </source>
</evidence>
<dbReference type="KEGG" id="pcw:110201434"/>
<reference evidence="3" key="1">
    <citation type="submission" date="2025-08" db="UniProtKB">
        <authorList>
            <consortium name="RefSeq"/>
        </authorList>
    </citation>
    <scope>IDENTIFICATION</scope>
    <source>
        <tissue evidence="3">Spleen</tissue>
    </source>
</reference>
<dbReference type="PANTHER" id="PTHR15510">
    <property type="entry name" value="SPERM-ASSOCIATED ANTIGEN 8"/>
    <property type="match status" value="1"/>
</dbReference>
<dbReference type="GO" id="GO:0005634">
    <property type="term" value="C:nucleus"/>
    <property type="evidence" value="ECO:0007669"/>
    <property type="project" value="TreeGrafter"/>
</dbReference>
<name>A0A6P5JNE3_PHACI</name>
<sequence>MPEKTEGCEVAEAVEGKGPSLTTSAAQGTAPAEAPAFTAEEPTVSSQRSSRTARQGPEGSADSSFALEPARVCCGFLAQPRLPPMHCCFWEPNAQRSWEALQVPEPGAPGLPWSPESRAPRELLPRGQCFIHNWVEERATNELDRVLNHEESEGFRYRYGHLGLLTLELSSPPASRTTQKDSYQHPGNPRRALRGKREAMLELLLHHQIRKEVDQQLSPPEYSNYKSVTHHDYQRKLDRPGPPPPTKPHNLQEQPETYWLQRASKLPGVSNIQTYDTPFRKNCSFSTPVPLSMDQPLPYSPENYPQL</sequence>
<dbReference type="Proteomes" id="UP000515140">
    <property type="component" value="Unplaced"/>
</dbReference>
<dbReference type="AlphaFoldDB" id="A0A6P5JNE3"/>
<dbReference type="InterPro" id="IPR026124">
    <property type="entry name" value="Sperm-assoc_Ag8"/>
</dbReference>
<evidence type="ECO:0000313" key="3">
    <source>
        <dbReference type="RefSeq" id="XP_020832716.1"/>
    </source>
</evidence>
<dbReference type="GeneID" id="110201434"/>
<dbReference type="Pfam" id="PF22584">
    <property type="entry name" value="CFAP143"/>
    <property type="match status" value="1"/>
</dbReference>
<dbReference type="GO" id="GO:0008017">
    <property type="term" value="F:microtubule binding"/>
    <property type="evidence" value="ECO:0007669"/>
    <property type="project" value="InterPro"/>
</dbReference>
<proteinExistence type="predicted"/>
<feature type="region of interest" description="Disordered" evidence="1">
    <location>
        <begin position="212"/>
        <end position="253"/>
    </location>
</feature>
<dbReference type="RefSeq" id="XP_020832716.1">
    <property type="nucleotide sequence ID" value="XM_020977057.1"/>
</dbReference>
<feature type="compositionally biased region" description="Low complexity" evidence="1">
    <location>
        <begin position="25"/>
        <end position="43"/>
    </location>
</feature>
<dbReference type="CTD" id="26206"/>
<protein>
    <submittedName>
        <fullName evidence="3">Sperm-associated antigen 8</fullName>
    </submittedName>
</protein>